<reference evidence="1" key="1">
    <citation type="submission" date="2019-11" db="EMBL/GenBank/DDBJ databases">
        <authorList>
            <person name="Feng L."/>
        </authorList>
    </citation>
    <scope>NUCLEOTIDE SEQUENCE</scope>
    <source>
        <strain evidence="1">AcaccaeLFYP115</strain>
    </source>
</reference>
<protein>
    <submittedName>
        <fullName evidence="1">Uncharacterized protein</fullName>
    </submittedName>
</protein>
<organism evidence="1">
    <name type="scientific">Anaerostipes caccae</name>
    <dbReference type="NCBI Taxonomy" id="105841"/>
    <lineage>
        <taxon>Bacteria</taxon>
        <taxon>Bacillati</taxon>
        <taxon>Bacillota</taxon>
        <taxon>Clostridia</taxon>
        <taxon>Lachnospirales</taxon>
        <taxon>Lachnospiraceae</taxon>
        <taxon>Anaerostipes</taxon>
    </lineage>
</organism>
<name>A0A6N2SYV1_9FIRM</name>
<gene>
    <name evidence="1" type="ORF">ACLFYP115_01181</name>
</gene>
<dbReference type="AlphaFoldDB" id="A0A6N2SYV1"/>
<accession>A0A6N2SYV1</accession>
<sequence>MTFSPDEQELQAKCEFSESNLVASELVTMDIVSSGEG</sequence>
<dbReference type="EMBL" id="CACRSQ010000003">
    <property type="protein sequence ID" value="VYS98269.1"/>
    <property type="molecule type" value="Genomic_DNA"/>
</dbReference>
<evidence type="ECO:0000313" key="1">
    <source>
        <dbReference type="EMBL" id="VYS98269.1"/>
    </source>
</evidence>
<proteinExistence type="predicted"/>